<accession>A0A0E9VS44</accession>
<organism evidence="2">
    <name type="scientific">Anguilla anguilla</name>
    <name type="common">European freshwater eel</name>
    <name type="synonym">Muraena anguilla</name>
    <dbReference type="NCBI Taxonomy" id="7936"/>
    <lineage>
        <taxon>Eukaryota</taxon>
        <taxon>Metazoa</taxon>
        <taxon>Chordata</taxon>
        <taxon>Craniata</taxon>
        <taxon>Vertebrata</taxon>
        <taxon>Euteleostomi</taxon>
        <taxon>Actinopterygii</taxon>
        <taxon>Neopterygii</taxon>
        <taxon>Teleostei</taxon>
        <taxon>Anguilliformes</taxon>
        <taxon>Anguillidae</taxon>
        <taxon>Anguilla</taxon>
    </lineage>
</organism>
<reference evidence="2" key="2">
    <citation type="journal article" date="2015" name="Fish Shellfish Immunol.">
        <title>Early steps in the European eel (Anguilla anguilla)-Vibrio vulnificus interaction in the gills: Role of the RtxA13 toxin.</title>
        <authorList>
            <person name="Callol A."/>
            <person name="Pajuelo D."/>
            <person name="Ebbesson L."/>
            <person name="Teles M."/>
            <person name="MacKenzie S."/>
            <person name="Amaro C."/>
        </authorList>
    </citation>
    <scope>NUCLEOTIDE SEQUENCE</scope>
</reference>
<feature type="compositionally biased region" description="Gly residues" evidence="1">
    <location>
        <begin position="1"/>
        <end position="10"/>
    </location>
</feature>
<dbReference type="EMBL" id="GBXM01028469">
    <property type="protein sequence ID" value="JAH80108.1"/>
    <property type="molecule type" value="Transcribed_RNA"/>
</dbReference>
<name>A0A0E9VS44_ANGAN</name>
<feature type="region of interest" description="Disordered" evidence="1">
    <location>
        <begin position="1"/>
        <end position="20"/>
    </location>
</feature>
<dbReference type="AlphaFoldDB" id="A0A0E9VS44"/>
<proteinExistence type="predicted"/>
<evidence type="ECO:0000256" key="1">
    <source>
        <dbReference type="SAM" id="MobiDB-lite"/>
    </source>
</evidence>
<sequence>MGGLGSGRSGGLQPFSDGFQ</sequence>
<evidence type="ECO:0000313" key="2">
    <source>
        <dbReference type="EMBL" id="JAH80108.1"/>
    </source>
</evidence>
<reference evidence="2" key="1">
    <citation type="submission" date="2014-11" db="EMBL/GenBank/DDBJ databases">
        <authorList>
            <person name="Amaro Gonzalez C."/>
        </authorList>
    </citation>
    <scope>NUCLEOTIDE SEQUENCE</scope>
</reference>
<protein>
    <submittedName>
        <fullName evidence="2">Uncharacterized protein</fullName>
    </submittedName>
</protein>